<sequence length="73" mass="8023">MLRYGLKIICVVDQNSSDLSFIPRVMDTIGGSGTASRFLTNNVHQGLNTNSMRGKSKEIFLEGVDFSLPLKGF</sequence>
<protein>
    <submittedName>
        <fullName evidence="1">Uncharacterized protein</fullName>
    </submittedName>
</protein>
<name>A0AAD8L5P0_TARER</name>
<evidence type="ECO:0000313" key="1">
    <source>
        <dbReference type="EMBL" id="KAK1436139.1"/>
    </source>
</evidence>
<keyword evidence="2" id="KW-1185">Reference proteome</keyword>
<comment type="caution">
    <text evidence="1">The sequence shown here is derived from an EMBL/GenBank/DDBJ whole genome shotgun (WGS) entry which is preliminary data.</text>
</comment>
<dbReference type="AlphaFoldDB" id="A0AAD8L5P0"/>
<dbReference type="Proteomes" id="UP001229421">
    <property type="component" value="Unassembled WGS sequence"/>
</dbReference>
<accession>A0AAD8L5P0</accession>
<evidence type="ECO:0000313" key="2">
    <source>
        <dbReference type="Proteomes" id="UP001229421"/>
    </source>
</evidence>
<organism evidence="1 2">
    <name type="scientific">Tagetes erecta</name>
    <name type="common">African marigold</name>
    <dbReference type="NCBI Taxonomy" id="13708"/>
    <lineage>
        <taxon>Eukaryota</taxon>
        <taxon>Viridiplantae</taxon>
        <taxon>Streptophyta</taxon>
        <taxon>Embryophyta</taxon>
        <taxon>Tracheophyta</taxon>
        <taxon>Spermatophyta</taxon>
        <taxon>Magnoliopsida</taxon>
        <taxon>eudicotyledons</taxon>
        <taxon>Gunneridae</taxon>
        <taxon>Pentapetalae</taxon>
        <taxon>asterids</taxon>
        <taxon>campanulids</taxon>
        <taxon>Asterales</taxon>
        <taxon>Asteraceae</taxon>
        <taxon>Asteroideae</taxon>
        <taxon>Heliantheae alliance</taxon>
        <taxon>Tageteae</taxon>
        <taxon>Tagetes</taxon>
    </lineage>
</organism>
<gene>
    <name evidence="1" type="ORF">QVD17_01915</name>
</gene>
<proteinExistence type="predicted"/>
<reference evidence="1" key="1">
    <citation type="journal article" date="2023" name="bioRxiv">
        <title>Improved chromosome-level genome assembly for marigold (Tagetes erecta).</title>
        <authorList>
            <person name="Jiang F."/>
            <person name="Yuan L."/>
            <person name="Wang S."/>
            <person name="Wang H."/>
            <person name="Xu D."/>
            <person name="Wang A."/>
            <person name="Fan W."/>
        </authorList>
    </citation>
    <scope>NUCLEOTIDE SEQUENCE</scope>
    <source>
        <strain evidence="1">WSJ</strain>
        <tissue evidence="1">Leaf</tissue>
    </source>
</reference>
<dbReference type="EMBL" id="JAUHHV010000001">
    <property type="protein sequence ID" value="KAK1436139.1"/>
    <property type="molecule type" value="Genomic_DNA"/>
</dbReference>